<name>A0A409XH55_PSICY</name>
<reference evidence="1 2" key="1">
    <citation type="journal article" date="2018" name="Evol. Lett.">
        <title>Horizontal gene cluster transfer increased hallucinogenic mushroom diversity.</title>
        <authorList>
            <person name="Reynolds H.T."/>
            <person name="Vijayakumar V."/>
            <person name="Gluck-Thaler E."/>
            <person name="Korotkin H.B."/>
            <person name="Matheny P.B."/>
            <person name="Slot J.C."/>
        </authorList>
    </citation>
    <scope>NUCLEOTIDE SEQUENCE [LARGE SCALE GENOMIC DNA]</scope>
    <source>
        <strain evidence="1 2">2631</strain>
    </source>
</reference>
<dbReference type="EMBL" id="NHYD01001703">
    <property type="protein sequence ID" value="PPQ90079.1"/>
    <property type="molecule type" value="Genomic_DNA"/>
</dbReference>
<dbReference type="Proteomes" id="UP000283269">
    <property type="component" value="Unassembled WGS sequence"/>
</dbReference>
<sequence length="68" mass="7377">MESPPPSSQYIDDNMDKPINNLSDAQEYLESTLMFVPGGAPLTPHNMATALFQVAEMKGLTVPARQAV</sequence>
<keyword evidence="2" id="KW-1185">Reference proteome</keyword>
<evidence type="ECO:0000313" key="1">
    <source>
        <dbReference type="EMBL" id="PPQ90079.1"/>
    </source>
</evidence>
<proteinExistence type="predicted"/>
<evidence type="ECO:0000313" key="2">
    <source>
        <dbReference type="Proteomes" id="UP000283269"/>
    </source>
</evidence>
<protein>
    <submittedName>
        <fullName evidence="1">Uncharacterized protein</fullName>
    </submittedName>
</protein>
<accession>A0A409XH55</accession>
<dbReference type="AlphaFoldDB" id="A0A409XH55"/>
<dbReference type="InParanoid" id="A0A409XH55"/>
<organism evidence="1 2">
    <name type="scientific">Psilocybe cyanescens</name>
    <dbReference type="NCBI Taxonomy" id="93625"/>
    <lineage>
        <taxon>Eukaryota</taxon>
        <taxon>Fungi</taxon>
        <taxon>Dikarya</taxon>
        <taxon>Basidiomycota</taxon>
        <taxon>Agaricomycotina</taxon>
        <taxon>Agaricomycetes</taxon>
        <taxon>Agaricomycetidae</taxon>
        <taxon>Agaricales</taxon>
        <taxon>Agaricineae</taxon>
        <taxon>Strophariaceae</taxon>
        <taxon>Psilocybe</taxon>
    </lineage>
</organism>
<dbReference type="OrthoDB" id="10593791at2759"/>
<gene>
    <name evidence="1" type="ORF">CVT25_012028</name>
</gene>
<comment type="caution">
    <text evidence="1">The sequence shown here is derived from an EMBL/GenBank/DDBJ whole genome shotgun (WGS) entry which is preliminary data.</text>
</comment>